<evidence type="ECO:0000256" key="1">
    <source>
        <dbReference type="SAM" id="MobiDB-lite"/>
    </source>
</evidence>
<evidence type="ECO:0000313" key="11">
    <source>
        <dbReference type="Proteomes" id="UP000437068"/>
    </source>
</evidence>
<evidence type="ECO:0000313" key="13">
    <source>
        <dbReference type="Proteomes" id="UP000440732"/>
    </source>
</evidence>
<evidence type="ECO:0000313" key="8">
    <source>
        <dbReference type="EMBL" id="KAE9282554.1"/>
    </source>
</evidence>
<sequence length="126" mass="13819">MGKKTARYTEDQSPNLRPRQSPRAGDASSADADPDVEGQTMATQTASDEQAHASQQQEANAAAPDTTQTGSPSMEQMMSLQQQSLLTGQQHMQHFMVQQASIMNEMATQQSRANQQKQRANPPKFL</sequence>
<dbReference type="EMBL" id="QXGF01001249">
    <property type="protein sequence ID" value="KAE8931374.1"/>
    <property type="molecule type" value="Genomic_DNA"/>
</dbReference>
<feature type="region of interest" description="Disordered" evidence="1">
    <location>
        <begin position="1"/>
        <end position="89"/>
    </location>
</feature>
<dbReference type="EMBL" id="QXFY01001134">
    <property type="protein sequence ID" value="KAE9327132.1"/>
    <property type="molecule type" value="Genomic_DNA"/>
</dbReference>
<evidence type="ECO:0000313" key="12">
    <source>
        <dbReference type="Proteomes" id="UP000440367"/>
    </source>
</evidence>
<dbReference type="Proteomes" id="UP000440732">
    <property type="component" value="Unassembled WGS sequence"/>
</dbReference>
<comment type="caution">
    <text evidence="4">The sequence shown here is derived from an EMBL/GenBank/DDBJ whole genome shotgun (WGS) entry which is preliminary data.</text>
</comment>
<dbReference type="Proteomes" id="UP000441208">
    <property type="component" value="Unassembled WGS sequence"/>
</dbReference>
<dbReference type="Proteomes" id="UP000460718">
    <property type="component" value="Unassembled WGS sequence"/>
</dbReference>
<evidence type="ECO:0000313" key="6">
    <source>
        <dbReference type="EMBL" id="KAE9210554.1"/>
    </source>
</evidence>
<organism evidence="4 13">
    <name type="scientific">Phytophthora fragariae</name>
    <dbReference type="NCBI Taxonomy" id="53985"/>
    <lineage>
        <taxon>Eukaryota</taxon>
        <taxon>Sar</taxon>
        <taxon>Stramenopiles</taxon>
        <taxon>Oomycota</taxon>
        <taxon>Peronosporomycetes</taxon>
        <taxon>Peronosporales</taxon>
        <taxon>Peronosporaceae</taxon>
        <taxon>Phytophthora</taxon>
    </lineage>
</organism>
<reference evidence="10 11" key="1">
    <citation type="submission" date="2018-08" db="EMBL/GenBank/DDBJ databases">
        <title>Genomic investigation of the strawberry pathogen Phytophthora fragariae indicates pathogenicity is determined by transcriptional variation in three key races.</title>
        <authorList>
            <person name="Adams T.M."/>
            <person name="Armitage A.D."/>
            <person name="Sobczyk M.K."/>
            <person name="Bates H.J."/>
            <person name="Dunwell J.M."/>
            <person name="Nellist C.F."/>
            <person name="Harrison R.J."/>
        </authorList>
    </citation>
    <scope>NUCLEOTIDE SEQUENCE [LARGE SCALE GENOMIC DNA]</scope>
    <source>
        <strain evidence="8 11">A4</strain>
        <strain evidence="7 12">BC-1</strain>
        <strain evidence="6 16">BC-23</strain>
        <strain evidence="4 13">NOV-5</strain>
        <strain evidence="5 14">NOV-71</strain>
        <strain evidence="9 17">NOV-77</strain>
        <strain evidence="2 10">NOV-9</strain>
        <strain evidence="3 15">SCRP245</strain>
    </source>
</reference>
<evidence type="ECO:0000313" key="16">
    <source>
        <dbReference type="Proteomes" id="UP000476176"/>
    </source>
</evidence>
<evidence type="ECO:0000313" key="4">
    <source>
        <dbReference type="EMBL" id="KAE9109112.1"/>
    </source>
</evidence>
<evidence type="ECO:0000313" key="15">
    <source>
        <dbReference type="Proteomes" id="UP000460718"/>
    </source>
</evidence>
<feature type="region of interest" description="Disordered" evidence="1">
    <location>
        <begin position="104"/>
        <end position="126"/>
    </location>
</feature>
<dbReference type="EMBL" id="QXGC01001127">
    <property type="protein sequence ID" value="KAE9210554.1"/>
    <property type="molecule type" value="Genomic_DNA"/>
</dbReference>
<evidence type="ECO:0000313" key="9">
    <source>
        <dbReference type="EMBL" id="KAE9327132.1"/>
    </source>
</evidence>
<dbReference type="EMBL" id="QXGA01001838">
    <property type="protein sequence ID" value="KAE9109112.1"/>
    <property type="molecule type" value="Genomic_DNA"/>
</dbReference>
<dbReference type="EMBL" id="QXFZ01000246">
    <property type="protein sequence ID" value="KAE9124882.1"/>
    <property type="molecule type" value="Genomic_DNA"/>
</dbReference>
<dbReference type="Proteomes" id="UP000429523">
    <property type="component" value="Unassembled WGS sequence"/>
</dbReference>
<feature type="compositionally biased region" description="Low complexity" evidence="1">
    <location>
        <begin position="21"/>
        <end position="31"/>
    </location>
</feature>
<dbReference type="EMBL" id="QXGD01001015">
    <property type="protein sequence ID" value="KAE9217336.1"/>
    <property type="molecule type" value="Genomic_DNA"/>
</dbReference>
<proteinExistence type="predicted"/>
<gene>
    <name evidence="8" type="ORF">PF001_g23252</name>
    <name evidence="7" type="ORF">PF002_g16827</name>
    <name evidence="6" type="ORF">PF004_g16157</name>
    <name evidence="4" type="ORF">PF006_g20736</name>
    <name evidence="5" type="ORF">PF007_g6551</name>
    <name evidence="9" type="ORF">PF008_g16476</name>
    <name evidence="2" type="ORF">PF009_g18561</name>
    <name evidence="3" type="ORF">PF011_g18025</name>
</gene>
<evidence type="ECO:0000313" key="17">
    <source>
        <dbReference type="Proteomes" id="UP000486351"/>
    </source>
</evidence>
<evidence type="ECO:0000313" key="3">
    <source>
        <dbReference type="EMBL" id="KAE8991227.1"/>
    </source>
</evidence>
<evidence type="ECO:0000313" key="5">
    <source>
        <dbReference type="EMBL" id="KAE9124882.1"/>
    </source>
</evidence>
<feature type="compositionally biased region" description="Polar residues" evidence="1">
    <location>
        <begin position="40"/>
        <end position="70"/>
    </location>
</feature>
<feature type="compositionally biased region" description="Polar residues" evidence="1">
    <location>
        <begin position="104"/>
        <end position="119"/>
    </location>
</feature>
<evidence type="ECO:0000313" key="14">
    <source>
        <dbReference type="Proteomes" id="UP000441208"/>
    </source>
</evidence>
<dbReference type="EMBL" id="QXGE01002361">
    <property type="protein sequence ID" value="KAE9282554.1"/>
    <property type="molecule type" value="Genomic_DNA"/>
</dbReference>
<feature type="compositionally biased region" description="Low complexity" evidence="1">
    <location>
        <begin position="71"/>
        <end position="89"/>
    </location>
</feature>
<dbReference type="Proteomes" id="UP000476176">
    <property type="component" value="Unassembled WGS sequence"/>
</dbReference>
<accession>A0A6A3S3C3</accession>
<dbReference type="EMBL" id="QXFW01001410">
    <property type="protein sequence ID" value="KAE8991227.1"/>
    <property type="molecule type" value="Genomic_DNA"/>
</dbReference>
<dbReference type="Proteomes" id="UP000440367">
    <property type="component" value="Unassembled WGS sequence"/>
</dbReference>
<name>A0A6A3S3C3_9STRA</name>
<evidence type="ECO:0000313" key="2">
    <source>
        <dbReference type="EMBL" id="KAE8931374.1"/>
    </source>
</evidence>
<dbReference type="Proteomes" id="UP000437068">
    <property type="component" value="Unassembled WGS sequence"/>
</dbReference>
<dbReference type="Proteomes" id="UP000486351">
    <property type="component" value="Unassembled WGS sequence"/>
</dbReference>
<protein>
    <submittedName>
        <fullName evidence="4">Uncharacterized protein</fullName>
    </submittedName>
</protein>
<evidence type="ECO:0000313" key="10">
    <source>
        <dbReference type="Proteomes" id="UP000429523"/>
    </source>
</evidence>
<dbReference type="AlphaFoldDB" id="A0A6A3S3C3"/>
<evidence type="ECO:0000313" key="7">
    <source>
        <dbReference type="EMBL" id="KAE9217336.1"/>
    </source>
</evidence>